<dbReference type="Pfam" id="PF04891">
    <property type="entry name" value="NifQ"/>
    <property type="match status" value="1"/>
</dbReference>
<dbReference type="InterPro" id="IPR006975">
    <property type="entry name" value="NifQ"/>
</dbReference>
<dbReference type="EMBL" id="CP001715">
    <property type="protein sequence ID" value="ACV37610.1"/>
    <property type="molecule type" value="Genomic_DNA"/>
</dbReference>
<organism evidence="1">
    <name type="scientific">Accumulibacter regalis</name>
    <dbReference type="NCBI Taxonomy" id="522306"/>
    <lineage>
        <taxon>Bacteria</taxon>
        <taxon>Pseudomonadati</taxon>
        <taxon>Pseudomonadota</taxon>
        <taxon>Betaproteobacteria</taxon>
        <taxon>Candidatus Accumulibacter</taxon>
    </lineage>
</organism>
<reference evidence="1" key="2">
    <citation type="submission" date="2009-09" db="EMBL/GenBank/DDBJ databases">
        <title>Complete sequence of chromosome of Candidatus Accumulibacter phosphatis clade IIA str. UW-1.</title>
        <authorList>
            <consortium name="US DOE Joint Genome Institute"/>
            <person name="Martin H.G."/>
            <person name="Ivanova N."/>
            <person name="Kunin V."/>
            <person name="Warnecke F."/>
            <person name="Barry K."/>
            <person name="He S."/>
            <person name="Salamov A."/>
            <person name="Szeto E."/>
            <person name="Dalin E."/>
            <person name="Pangilinan J.L."/>
            <person name="Lapidus A."/>
            <person name="Lowry S."/>
            <person name="Kyrpides N.C."/>
            <person name="McMahon K.D."/>
            <person name="Hugenholtz P."/>
        </authorList>
    </citation>
    <scope>NUCLEOTIDE SEQUENCE [LARGE SCALE GENOMIC DNA]</scope>
    <source>
        <strain evidence="1">UW-1</strain>
    </source>
</reference>
<dbReference type="GO" id="GO:0009399">
    <property type="term" value="P:nitrogen fixation"/>
    <property type="evidence" value="ECO:0007669"/>
    <property type="project" value="InterPro"/>
</dbReference>
<dbReference type="eggNOG" id="ENOG50327FW">
    <property type="taxonomic scope" value="Bacteria"/>
</dbReference>
<accession>C7RQK3</accession>
<evidence type="ECO:0000313" key="1">
    <source>
        <dbReference type="EMBL" id="ACV37610.1"/>
    </source>
</evidence>
<reference evidence="1" key="1">
    <citation type="submission" date="2009-08" db="EMBL/GenBank/DDBJ databases">
        <authorList>
            <consortium name="US DOE Joint Genome Institute"/>
            <person name="Lucas S."/>
            <person name="Copeland A."/>
            <person name="Lapidus A."/>
            <person name="Glavina del Rio T."/>
            <person name="Dalin E."/>
            <person name="Tice H."/>
            <person name="Bruce D."/>
            <person name="Barry K."/>
            <person name="Pitluck S."/>
            <person name="Lowry S."/>
            <person name="Larimer F."/>
            <person name="Land M."/>
            <person name="Hauser L."/>
            <person name="Kyrpides N."/>
            <person name="Ivanova N."/>
            <person name="McMahon K.D."/>
            <person name="Hugenholtz P."/>
        </authorList>
    </citation>
    <scope>NUCLEOTIDE SEQUENCE</scope>
    <source>
        <strain evidence="1">UW-1</strain>
    </source>
</reference>
<dbReference type="STRING" id="522306.CAP2UW1_4374"/>
<protein>
    <submittedName>
        <fullName evidence="1">NifQ family protein</fullName>
    </submittedName>
</protein>
<dbReference type="KEGG" id="app:CAP2UW1_4374"/>
<name>C7RQK3_ACCRE</name>
<dbReference type="AlphaFoldDB" id="C7RQK3"/>
<proteinExistence type="predicted"/>
<sequence length="177" mass="18644">MPQPASKLPLGADLRALAIAGVAGQSLSAGRRPLIRGVADDRVQALLAAAGFDGTFVAEASAPAATPGDDEFADLLALLREELALPDESGNCLCHAIATAAMGENHLWQDMGLPDRGALSELVRANFPGLAARNIGDMKWKKFFYRQLCERAGVPICKAPHCAECCDRALCFGPEEG</sequence>
<dbReference type="HOGENOM" id="CLU_094545_2_0_4"/>
<dbReference type="GO" id="GO:0030151">
    <property type="term" value="F:molybdenum ion binding"/>
    <property type="evidence" value="ECO:0007669"/>
    <property type="project" value="InterPro"/>
</dbReference>
<dbReference type="OrthoDB" id="192277at2"/>
<gene>
    <name evidence="1" type="ordered locus">CAP2UW1_4374</name>
</gene>